<reference evidence="1 2" key="1">
    <citation type="submission" date="2016-01" db="EMBL/GenBank/DDBJ databases">
        <title>The new phylogeny of the genus Mycobacterium.</title>
        <authorList>
            <person name="Tarcisio F."/>
            <person name="Conor M."/>
            <person name="Antonella G."/>
            <person name="Elisabetta G."/>
            <person name="Giulia F.S."/>
            <person name="Sara T."/>
            <person name="Anna F."/>
            <person name="Clotilde B."/>
            <person name="Roberto B."/>
            <person name="Veronica D.S."/>
            <person name="Fabio R."/>
            <person name="Monica P."/>
            <person name="Olivier J."/>
            <person name="Enrico T."/>
            <person name="Nicola S."/>
        </authorList>
    </citation>
    <scope>NUCLEOTIDE SEQUENCE [LARGE SCALE GENOMIC DNA]</scope>
    <source>
        <strain evidence="1 2">DSM 44153</strain>
    </source>
</reference>
<dbReference type="GO" id="GO:0004658">
    <property type="term" value="F:propionyl-CoA carboxylase activity"/>
    <property type="evidence" value="ECO:0007669"/>
    <property type="project" value="InterPro"/>
</dbReference>
<comment type="caution">
    <text evidence="1">The sequence shown here is derived from an EMBL/GenBank/DDBJ whole genome shotgun (WGS) entry which is preliminary data.</text>
</comment>
<evidence type="ECO:0000313" key="2">
    <source>
        <dbReference type="Proteomes" id="UP000193090"/>
    </source>
</evidence>
<dbReference type="InterPro" id="IPR032716">
    <property type="entry name" value="ACC_epsilon"/>
</dbReference>
<dbReference type="EMBL" id="LQPZ01000018">
    <property type="protein sequence ID" value="ORX05566.1"/>
    <property type="molecule type" value="Genomic_DNA"/>
</dbReference>
<dbReference type="STRING" id="1798.AWC30_09080"/>
<gene>
    <name evidence="1" type="ORF">AWC30_09080</name>
</gene>
<evidence type="ECO:0008006" key="3">
    <source>
        <dbReference type="Google" id="ProtNLM"/>
    </source>
</evidence>
<dbReference type="AlphaFoldDB" id="A0A1X2EKU0"/>
<organism evidence="1 2">
    <name type="scientific">Mycolicibacillus trivialis</name>
    <dbReference type="NCBI Taxonomy" id="1798"/>
    <lineage>
        <taxon>Bacteria</taxon>
        <taxon>Bacillati</taxon>
        <taxon>Actinomycetota</taxon>
        <taxon>Actinomycetes</taxon>
        <taxon>Mycobacteriales</taxon>
        <taxon>Mycobacteriaceae</taxon>
        <taxon>Mycolicibacillus</taxon>
    </lineage>
</organism>
<dbReference type="Pfam" id="PF13822">
    <property type="entry name" value="ACC_epsilon"/>
    <property type="match status" value="1"/>
</dbReference>
<accession>A0A1X2EKU0</accession>
<dbReference type="GO" id="GO:0003989">
    <property type="term" value="F:acetyl-CoA carboxylase activity"/>
    <property type="evidence" value="ECO:0007669"/>
    <property type="project" value="InterPro"/>
</dbReference>
<sequence>MSEAAETPSADEAATRAAQIRVLRGEPTDEEVAALVAVFGGASGSSAPAGPAQRNLWGHPVDKLRYSIHSWARVTLLERTHIRR</sequence>
<name>A0A1X2EKU0_9MYCO</name>
<evidence type="ECO:0000313" key="1">
    <source>
        <dbReference type="EMBL" id="ORX05566.1"/>
    </source>
</evidence>
<protein>
    <recommendedName>
        <fullName evidence="3">Acyl-CoA carboxylase subunit epsilon</fullName>
    </recommendedName>
</protein>
<proteinExistence type="predicted"/>
<dbReference type="Proteomes" id="UP000193090">
    <property type="component" value="Unassembled WGS sequence"/>
</dbReference>
<keyword evidence="2" id="KW-1185">Reference proteome</keyword>
<dbReference type="OrthoDB" id="4749910at2"/>
<dbReference type="RefSeq" id="WP_085109817.1">
    <property type="nucleotide sequence ID" value="NZ_JACKSN010000028.1"/>
</dbReference>